<evidence type="ECO:0000313" key="8">
    <source>
        <dbReference type="EMBL" id="CAK9158805.1"/>
    </source>
</evidence>
<dbReference type="Proteomes" id="UP001642360">
    <property type="component" value="Unassembled WGS sequence"/>
</dbReference>
<reference evidence="8 9" key="1">
    <citation type="submission" date="2024-02" db="EMBL/GenBank/DDBJ databases">
        <authorList>
            <person name="Vignale AGUSTIN F."/>
            <person name="Sosa J E."/>
            <person name="Modenutti C."/>
        </authorList>
    </citation>
    <scope>NUCLEOTIDE SEQUENCE [LARGE SCALE GENOMIC DNA]</scope>
</reference>
<gene>
    <name evidence="8" type="ORF">ILEXP_LOCUS27471</name>
</gene>
<feature type="region of interest" description="Disordered" evidence="6">
    <location>
        <begin position="168"/>
        <end position="313"/>
    </location>
</feature>
<feature type="compositionally biased region" description="Polar residues" evidence="6">
    <location>
        <begin position="303"/>
        <end position="313"/>
    </location>
</feature>
<evidence type="ECO:0000256" key="6">
    <source>
        <dbReference type="SAM" id="MobiDB-lite"/>
    </source>
</evidence>
<dbReference type="EMBL" id="CAUOFW020003247">
    <property type="protein sequence ID" value="CAK9158805.1"/>
    <property type="molecule type" value="Genomic_DNA"/>
</dbReference>
<feature type="compositionally biased region" description="Basic and acidic residues" evidence="6">
    <location>
        <begin position="210"/>
        <end position="228"/>
    </location>
</feature>
<feature type="compositionally biased region" description="Polar residues" evidence="6">
    <location>
        <begin position="462"/>
        <end position="471"/>
    </location>
</feature>
<dbReference type="AlphaFoldDB" id="A0ABC8SSJ2"/>
<feature type="compositionally biased region" description="Low complexity" evidence="6">
    <location>
        <begin position="258"/>
        <end position="267"/>
    </location>
</feature>
<dbReference type="CDD" id="cd03571">
    <property type="entry name" value="ENTH"/>
    <property type="match status" value="1"/>
</dbReference>
<comment type="similarity">
    <text evidence="3">Belongs to the epsin family.</text>
</comment>
<evidence type="ECO:0000256" key="5">
    <source>
        <dbReference type="ARBA" id="ARBA00023329"/>
    </source>
</evidence>
<protein>
    <recommendedName>
        <fullName evidence="7">ENTH domain-containing protein</fullName>
    </recommendedName>
</protein>
<dbReference type="InterPro" id="IPR008942">
    <property type="entry name" value="ENTH_VHS"/>
</dbReference>
<feature type="compositionally biased region" description="Low complexity" evidence="6">
    <location>
        <begin position="168"/>
        <end position="189"/>
    </location>
</feature>
<dbReference type="PANTHER" id="PTHR12276">
    <property type="entry name" value="EPSIN/ENT-RELATED"/>
    <property type="match status" value="1"/>
</dbReference>
<evidence type="ECO:0000313" key="9">
    <source>
        <dbReference type="Proteomes" id="UP001642360"/>
    </source>
</evidence>
<evidence type="ECO:0000256" key="1">
    <source>
        <dbReference type="ARBA" id="ARBA00004132"/>
    </source>
</evidence>
<dbReference type="GO" id="GO:0030136">
    <property type="term" value="C:clathrin-coated vesicle"/>
    <property type="evidence" value="ECO:0007669"/>
    <property type="project" value="UniProtKB-SubCell"/>
</dbReference>
<feature type="domain" description="ENTH" evidence="7">
    <location>
        <begin position="20"/>
        <end position="152"/>
    </location>
</feature>
<name>A0ABC8SSJ2_9AQUA</name>
<comment type="caution">
    <text evidence="8">The sequence shown here is derived from an EMBL/GenBank/DDBJ whole genome shotgun (WGS) entry which is preliminary data.</text>
</comment>
<organism evidence="8 9">
    <name type="scientific">Ilex paraguariensis</name>
    <name type="common">yerba mate</name>
    <dbReference type="NCBI Taxonomy" id="185542"/>
    <lineage>
        <taxon>Eukaryota</taxon>
        <taxon>Viridiplantae</taxon>
        <taxon>Streptophyta</taxon>
        <taxon>Embryophyta</taxon>
        <taxon>Tracheophyta</taxon>
        <taxon>Spermatophyta</taxon>
        <taxon>Magnoliopsida</taxon>
        <taxon>eudicotyledons</taxon>
        <taxon>Gunneridae</taxon>
        <taxon>Pentapetalae</taxon>
        <taxon>asterids</taxon>
        <taxon>campanulids</taxon>
        <taxon>Aquifoliales</taxon>
        <taxon>Aquifoliaceae</taxon>
        <taxon>Ilex</taxon>
    </lineage>
</organism>
<dbReference type="PROSITE" id="PS50942">
    <property type="entry name" value="ENTH"/>
    <property type="match status" value="1"/>
</dbReference>
<dbReference type="Pfam" id="PF01417">
    <property type="entry name" value="ENTH"/>
    <property type="match status" value="1"/>
</dbReference>
<dbReference type="InterPro" id="IPR013809">
    <property type="entry name" value="ENTH"/>
</dbReference>
<evidence type="ECO:0000256" key="4">
    <source>
        <dbReference type="ARBA" id="ARBA00023034"/>
    </source>
</evidence>
<dbReference type="SMART" id="SM00273">
    <property type="entry name" value="ENTH"/>
    <property type="match status" value="1"/>
</dbReference>
<feature type="compositionally biased region" description="Polar residues" evidence="6">
    <location>
        <begin position="280"/>
        <end position="289"/>
    </location>
</feature>
<evidence type="ECO:0000259" key="7">
    <source>
        <dbReference type="PROSITE" id="PS50942"/>
    </source>
</evidence>
<comment type="subcellular location">
    <subcellularLocation>
        <location evidence="1">Cytoplasmic vesicle</location>
        <location evidence="1">Clathrin-coated vesicle</location>
    </subcellularLocation>
    <subcellularLocation>
        <location evidence="2">Golgi apparatus</location>
    </subcellularLocation>
</comment>
<accession>A0ABC8SSJ2</accession>
<evidence type="ECO:0000256" key="2">
    <source>
        <dbReference type="ARBA" id="ARBA00004555"/>
    </source>
</evidence>
<dbReference type="Gene3D" id="1.25.40.90">
    <property type="match status" value="1"/>
</dbReference>
<dbReference type="FunFam" id="1.25.40.90:FF:000006">
    <property type="entry name" value="Clathrin interactor 1"/>
    <property type="match status" value="1"/>
</dbReference>
<feature type="compositionally biased region" description="Polar residues" evidence="6">
    <location>
        <begin position="442"/>
        <end position="455"/>
    </location>
</feature>
<feature type="region of interest" description="Disordered" evidence="6">
    <location>
        <begin position="442"/>
        <end position="481"/>
    </location>
</feature>
<evidence type="ECO:0000256" key="3">
    <source>
        <dbReference type="ARBA" id="ARBA00010130"/>
    </source>
</evidence>
<dbReference type="GO" id="GO:0005794">
    <property type="term" value="C:Golgi apparatus"/>
    <property type="evidence" value="ECO:0007669"/>
    <property type="project" value="UniProtKB-SubCell"/>
</dbReference>
<proteinExistence type="inferred from homology"/>
<keyword evidence="5" id="KW-0968">Cytoplasmic vesicle</keyword>
<keyword evidence="9" id="KW-1185">Reference proteome</keyword>
<sequence length="578" mass="61733">MDFMKVIDQTVREIKREVNLKVLKVPEIEQKVLDATDDEPWGPHGTALAEIAQATKKFSECQMVMNVLWTRLTETGHNWRYVYKALAVIEYLVAHGSERAVDDIIEHTFQISSLASFEYVEPSGKDLGINVRKKAENIVSLLNDKDKIQEVRNKASANRDKYVGLSSSGAYKSGSSSFSSSSSSFQSSGRYGGFGSTRDADISGNNYKNGDSDRNQDKFGEDRFDHGTSVKSRRGVTGDNKGNSSRKGSSHYGRTGQDTSAADASKSTAKKSDSDKYASIPSQSSNAPANNYEDDFDDFDPRGTSSAQPNAGISNQVDLFGQSLVGDLLDVPAPVSTNMSSVNIKTPEVDLFADATFVSAPSHVEAGGSFEAQTKVDLFASQPASSSAVSSTVDFFAVPDPVVQPENKSLKSDPEATSTIDPFASVPLNSFDGSNLFGAFTSNSDSVSTEPSQNPVDDGSHSIMNEKSSVDSMPPPKKDSFQVKSGIWADSLSRGLIDLNITAPKKVNLADVGVVGGLTDGSDEKDKGPLASFYMGRAMGAGSGLGRSGSGFTSTATGGDDFFSSFSSQQYQFGSLKK</sequence>
<keyword evidence="4" id="KW-0333">Golgi apparatus</keyword>
<dbReference type="PANTHER" id="PTHR12276:SF45">
    <property type="entry name" value="CLATHRIN INTERACTOR 1"/>
    <property type="match status" value="1"/>
</dbReference>
<dbReference type="SUPFAM" id="SSF48464">
    <property type="entry name" value="ENTH/VHS domain"/>
    <property type="match status" value="1"/>
</dbReference>